<accession>A0A420F8N1</accession>
<dbReference type="Proteomes" id="UP000285744">
    <property type="component" value="Unassembled WGS sequence"/>
</dbReference>
<dbReference type="AlphaFoldDB" id="A0A420F8N1"/>
<evidence type="ECO:0000256" key="1">
    <source>
        <dbReference type="ARBA" id="ARBA00010641"/>
    </source>
</evidence>
<dbReference type="PANTHER" id="PTHR30173">
    <property type="entry name" value="SIGMA 19 FACTOR"/>
    <property type="match status" value="1"/>
</dbReference>
<dbReference type="EMBL" id="CP108084">
    <property type="protein sequence ID" value="WUP50820.1"/>
    <property type="molecule type" value="Genomic_DNA"/>
</dbReference>
<evidence type="ECO:0000313" key="10">
    <source>
        <dbReference type="Proteomes" id="UP000285744"/>
    </source>
</evidence>
<evidence type="ECO:0000256" key="5">
    <source>
        <dbReference type="ARBA" id="ARBA00023163"/>
    </source>
</evidence>
<dbReference type="OrthoDB" id="6689546at2"/>
<dbReference type="GO" id="GO:0003677">
    <property type="term" value="F:DNA binding"/>
    <property type="evidence" value="ECO:0007669"/>
    <property type="project" value="InterPro"/>
</dbReference>
<reference evidence="9" key="2">
    <citation type="submission" date="2022-10" db="EMBL/GenBank/DDBJ databases">
        <title>The complete genomes of actinobacterial strains from the NBC collection.</title>
        <authorList>
            <person name="Joergensen T.S."/>
            <person name="Alvarez Arevalo M."/>
            <person name="Sterndorff E.B."/>
            <person name="Faurdal D."/>
            <person name="Vuksanovic O."/>
            <person name="Mourched A.-S."/>
            <person name="Charusanti P."/>
            <person name="Shaw S."/>
            <person name="Blin K."/>
            <person name="Weber T."/>
        </authorList>
    </citation>
    <scope>NUCLEOTIDE SEQUENCE</scope>
    <source>
        <strain evidence="9">NBC_00256</strain>
    </source>
</reference>
<dbReference type="InterPro" id="IPR007627">
    <property type="entry name" value="RNA_pol_sigma70_r2"/>
</dbReference>
<dbReference type="InterPro" id="IPR014284">
    <property type="entry name" value="RNA_pol_sigma-70_dom"/>
</dbReference>
<dbReference type="RefSeq" id="WP_120326504.1">
    <property type="nucleotide sequence ID" value="NZ_CP108084.1"/>
</dbReference>
<dbReference type="Gene3D" id="1.10.10.10">
    <property type="entry name" value="Winged helix-like DNA-binding domain superfamily/Winged helix DNA-binding domain"/>
    <property type="match status" value="1"/>
</dbReference>
<proteinExistence type="inferred from homology"/>
<name>A0A420F8N1_9ACTN</name>
<keyword evidence="4" id="KW-0731">Sigma factor</keyword>
<dbReference type="SUPFAM" id="SSF54427">
    <property type="entry name" value="NTF2-like"/>
    <property type="match status" value="1"/>
</dbReference>
<dbReference type="InterPro" id="IPR036388">
    <property type="entry name" value="WH-like_DNA-bd_sf"/>
</dbReference>
<gene>
    <name evidence="8" type="ORF">D7I43_01470</name>
    <name evidence="9" type="ORF">OG994_04695</name>
</gene>
<evidence type="ECO:0000313" key="8">
    <source>
        <dbReference type="EMBL" id="RKF29265.1"/>
    </source>
</evidence>
<dbReference type="InterPro" id="IPR013249">
    <property type="entry name" value="RNA_pol_sigma70_r4_t2"/>
</dbReference>
<evidence type="ECO:0000313" key="11">
    <source>
        <dbReference type="Proteomes" id="UP001432190"/>
    </source>
</evidence>
<dbReference type="SUPFAM" id="SSF88946">
    <property type="entry name" value="Sigma2 domain of RNA polymerase sigma factors"/>
    <property type="match status" value="1"/>
</dbReference>
<dbReference type="InterPro" id="IPR052704">
    <property type="entry name" value="ECF_Sigma-70_Domain"/>
</dbReference>
<dbReference type="Gene3D" id="1.10.1740.10">
    <property type="match status" value="1"/>
</dbReference>
<evidence type="ECO:0000313" key="9">
    <source>
        <dbReference type="EMBL" id="WUP50820.1"/>
    </source>
</evidence>
<reference evidence="8 10" key="1">
    <citation type="journal article" date="2018" name="Int. J. Syst. Evol. Microbiol.">
        <title>Micromonospora globbae sp. nov., an endophytic actinomycete isolated from roots of Globba winitii C. H. Wright.</title>
        <authorList>
            <person name="Kuncharoen N."/>
            <person name="Pittayakhajonwut P."/>
            <person name="Tanasupawat S."/>
        </authorList>
    </citation>
    <scope>NUCLEOTIDE SEQUENCE [LARGE SCALE GENOMIC DNA]</scope>
    <source>
        <strain evidence="8 10">WPS1-2</strain>
    </source>
</reference>
<evidence type="ECO:0000256" key="3">
    <source>
        <dbReference type="ARBA" id="ARBA00023015"/>
    </source>
</evidence>
<dbReference type="InterPro" id="IPR032710">
    <property type="entry name" value="NTF2-like_dom_sf"/>
</dbReference>
<keyword evidence="3" id="KW-0805">Transcription regulation</keyword>
<keyword evidence="5" id="KW-0804">Transcription</keyword>
<evidence type="ECO:0000256" key="4">
    <source>
        <dbReference type="ARBA" id="ARBA00023082"/>
    </source>
</evidence>
<comment type="similarity">
    <text evidence="1">Belongs to the sigma-70 factor family. ECF subfamily.</text>
</comment>
<dbReference type="Gene3D" id="3.10.450.50">
    <property type="match status" value="1"/>
</dbReference>
<dbReference type="SUPFAM" id="SSF88659">
    <property type="entry name" value="Sigma3 and sigma4 domains of RNA polymerase sigma factors"/>
    <property type="match status" value="1"/>
</dbReference>
<dbReference type="InterPro" id="IPR013324">
    <property type="entry name" value="RNA_pol_sigma_r3/r4-like"/>
</dbReference>
<dbReference type="GO" id="GO:0006352">
    <property type="term" value="P:DNA-templated transcription initiation"/>
    <property type="evidence" value="ECO:0007669"/>
    <property type="project" value="InterPro"/>
</dbReference>
<dbReference type="PANTHER" id="PTHR30173:SF43">
    <property type="entry name" value="ECF RNA POLYMERASE SIGMA FACTOR SIGI-RELATED"/>
    <property type="match status" value="1"/>
</dbReference>
<feature type="domain" description="RNA polymerase sigma-70 region 2" evidence="6">
    <location>
        <begin position="7"/>
        <end position="72"/>
    </location>
</feature>
<evidence type="ECO:0000259" key="6">
    <source>
        <dbReference type="Pfam" id="PF04542"/>
    </source>
</evidence>
<sequence length="282" mass="30055">MDLVEHFEASRPRLLSLAHRIVGSHHDAEDAVQTAWLRAQSADPAQVTNPDGWFTAVTARLCLDLLRARRRRGEVPLTADDVPGEQIAVDEAFLRREEVSRALLVVLGELSPRQRVAYVLHDLFAVPFDQVAAVLDTTAASAKKLASRARLRLEGAGPADPGRLGKETDVVDAFLAAARGGDIARLVTLMAPDVVRTADRRLLPAGARAVVRGARAVAEETRAFVDRIASAVPVVVEGRPGALIAPGGHPYALIRIRVRDGLVTGIGIAPYEPGVVSLPAAG</sequence>
<dbReference type="Pfam" id="PF08281">
    <property type="entry name" value="Sigma70_r4_2"/>
    <property type="match status" value="1"/>
</dbReference>
<dbReference type="Pfam" id="PF04542">
    <property type="entry name" value="Sigma70_r2"/>
    <property type="match status" value="1"/>
</dbReference>
<evidence type="ECO:0000259" key="7">
    <source>
        <dbReference type="Pfam" id="PF08281"/>
    </source>
</evidence>
<feature type="domain" description="RNA polymerase sigma factor 70 region 4 type 2" evidence="7">
    <location>
        <begin position="101"/>
        <end position="153"/>
    </location>
</feature>
<organism evidence="8 10">
    <name type="scientific">Micromonospora globbae</name>
    <dbReference type="NCBI Taxonomy" id="1894969"/>
    <lineage>
        <taxon>Bacteria</taxon>
        <taxon>Bacillati</taxon>
        <taxon>Actinomycetota</taxon>
        <taxon>Actinomycetes</taxon>
        <taxon>Micromonosporales</taxon>
        <taxon>Micromonosporaceae</taxon>
        <taxon>Micromonospora</taxon>
    </lineage>
</organism>
<dbReference type="Proteomes" id="UP001432190">
    <property type="component" value="Chromosome"/>
</dbReference>
<dbReference type="EMBL" id="RAQQ01000001">
    <property type="protein sequence ID" value="RKF29265.1"/>
    <property type="molecule type" value="Genomic_DNA"/>
</dbReference>
<evidence type="ECO:0000256" key="2">
    <source>
        <dbReference type="ARBA" id="ARBA00011344"/>
    </source>
</evidence>
<protein>
    <submittedName>
        <fullName evidence="8">Sigma-70 family RNA polymerase sigma factor</fullName>
    </submittedName>
</protein>
<dbReference type="NCBIfam" id="TIGR02937">
    <property type="entry name" value="sigma70-ECF"/>
    <property type="match status" value="1"/>
</dbReference>
<comment type="subunit">
    <text evidence="2">Interacts transiently with the RNA polymerase catalytic core formed by RpoA, RpoB, RpoC and RpoZ (2 alpha, 1 beta, 1 beta' and 1 omega subunit) to form the RNA polymerase holoenzyme that can initiate transcription.</text>
</comment>
<dbReference type="InterPro" id="IPR013325">
    <property type="entry name" value="RNA_pol_sigma_r2"/>
</dbReference>
<dbReference type="GO" id="GO:0016987">
    <property type="term" value="F:sigma factor activity"/>
    <property type="evidence" value="ECO:0007669"/>
    <property type="project" value="UniProtKB-KW"/>
</dbReference>
<keyword evidence="11" id="KW-1185">Reference proteome</keyword>